<accession>A0A5M9MWA4</accession>
<comment type="caution">
    <text evidence="1">The sequence shown here is derived from an EMBL/GenBank/DDBJ whole genome shotgun (WGS) entry which is preliminary data.</text>
</comment>
<dbReference type="RefSeq" id="XP_033429587.1">
    <property type="nucleotide sequence ID" value="XM_033567592.1"/>
</dbReference>
<dbReference type="GeneID" id="54325609"/>
<evidence type="ECO:0000313" key="1">
    <source>
        <dbReference type="EMBL" id="KAA8650226.1"/>
    </source>
</evidence>
<dbReference type="AlphaFoldDB" id="A0A5M9MWA4"/>
<dbReference type="VEuPathDB" id="FungiDB:EYZ11_004445"/>
<dbReference type="EMBL" id="QUQM01000001">
    <property type="protein sequence ID" value="KAA8650226.1"/>
    <property type="molecule type" value="Genomic_DNA"/>
</dbReference>
<proteinExistence type="predicted"/>
<dbReference type="InterPro" id="IPR021842">
    <property type="entry name" value="DUF3435"/>
</dbReference>
<gene>
    <name evidence="1" type="ORF">ATNIH1004_002907</name>
</gene>
<dbReference type="Proteomes" id="UP000324241">
    <property type="component" value="Unassembled WGS sequence"/>
</dbReference>
<protein>
    <submittedName>
        <fullName evidence="1">Uncharacterized protein</fullName>
    </submittedName>
</protein>
<sequence>MAKSMNRCDESSLAKRKLGQTFQSDLPKHVSVDGLPDSVCYRDIELFYLKDPDSKRDVLCAIIKFCNLKVPKRSHSIDLRWKPEMLDTPFLRRLERTTYGYELHKSLPMTYDSSRQALQELGRDARFKDNIGYYNYRRWTTNKVNWNFTSQERKRVLG</sequence>
<name>A0A5M9MWA4_9EURO</name>
<dbReference type="OrthoDB" id="4507027at2759"/>
<reference evidence="1 2" key="1">
    <citation type="submission" date="2019-08" db="EMBL/GenBank/DDBJ databases">
        <title>The genome sequence of a newly discovered highly antifungal drug resistant Aspergillus species, Aspergillus tanneri NIH 1004.</title>
        <authorList>
            <person name="Mounaud S."/>
            <person name="Singh I."/>
            <person name="Joardar V."/>
            <person name="Pakala S."/>
            <person name="Pakala S."/>
            <person name="Venepally P."/>
            <person name="Chung J.K."/>
            <person name="Losada L."/>
            <person name="Nierman W.C."/>
        </authorList>
    </citation>
    <scope>NUCLEOTIDE SEQUENCE [LARGE SCALE GENOMIC DNA]</scope>
    <source>
        <strain evidence="1 2">NIH1004</strain>
    </source>
</reference>
<dbReference type="VEuPathDB" id="FungiDB:EYZ11_004444"/>
<dbReference type="PANTHER" id="PTHR37535">
    <property type="entry name" value="FLUG DOMAIN PROTEIN"/>
    <property type="match status" value="1"/>
</dbReference>
<evidence type="ECO:0000313" key="2">
    <source>
        <dbReference type="Proteomes" id="UP000324241"/>
    </source>
</evidence>
<dbReference type="Pfam" id="PF11917">
    <property type="entry name" value="DUF3435"/>
    <property type="match status" value="1"/>
</dbReference>
<dbReference type="PANTHER" id="PTHR37535:SF4">
    <property type="entry name" value="FLUG DOMAIN-CONTAINING PROTEIN"/>
    <property type="match status" value="1"/>
</dbReference>
<organism evidence="1 2">
    <name type="scientific">Aspergillus tanneri</name>
    <dbReference type="NCBI Taxonomy" id="1220188"/>
    <lineage>
        <taxon>Eukaryota</taxon>
        <taxon>Fungi</taxon>
        <taxon>Dikarya</taxon>
        <taxon>Ascomycota</taxon>
        <taxon>Pezizomycotina</taxon>
        <taxon>Eurotiomycetes</taxon>
        <taxon>Eurotiomycetidae</taxon>
        <taxon>Eurotiales</taxon>
        <taxon>Aspergillaceae</taxon>
        <taxon>Aspergillus</taxon>
        <taxon>Aspergillus subgen. Circumdati</taxon>
    </lineage>
</organism>